<gene>
    <name evidence="2" type="ORF">WCN91_15045</name>
</gene>
<dbReference type="InterPro" id="IPR052519">
    <property type="entry name" value="Euk-type_GlcNAc_Kinase"/>
</dbReference>
<comment type="caution">
    <text evidence="2">The sequence shown here is derived from an EMBL/GenBank/DDBJ whole genome shotgun (WGS) entry which is preliminary data.</text>
</comment>
<proteinExistence type="predicted"/>
<dbReference type="Proteomes" id="UP001447008">
    <property type="component" value="Unassembled WGS sequence"/>
</dbReference>
<reference evidence="2 3" key="1">
    <citation type="submission" date="2024-03" db="EMBL/GenBank/DDBJ databases">
        <title>Pseudoalteromonas qingdaonensis sp. nov., isolated from the intestines of marine benthic organisms.</title>
        <authorList>
            <person name="Lin X."/>
            <person name="Fang S."/>
            <person name="Hu X."/>
        </authorList>
    </citation>
    <scope>NUCLEOTIDE SEQUENCE [LARGE SCALE GENOMIC DNA]</scope>
    <source>
        <strain evidence="2 3">YIC-827</strain>
    </source>
</reference>
<sequence length="286" mass="29737">MANWVLAIDGGGTKTALRLYDQNGQVVQEQRGPGSSLGHDLQLGCDTLCAQVASILHDAAILPSQVNCVAGVAGAGNPYNQAQLRSRLQALGLAEVKVVSDAITSAYGANLGAPVACVALGTGSVGTRLLADGSTHLVGGWGFTLGDEGSGARLGAMLVQALMQALDRQQALSPLLEVLAQRVGHSREALSQWLSGAKVGDYAGLSELVWPYQGRCDIAAEILQRHARAVEQLILATRGEYDLPVVLLGGLADNTTPLLAPWCQALVQRARGSALDGAYLLALKNL</sequence>
<accession>A0ABU9N2B4</accession>
<evidence type="ECO:0000259" key="1">
    <source>
        <dbReference type="Pfam" id="PF01869"/>
    </source>
</evidence>
<protein>
    <submittedName>
        <fullName evidence="2">BadF/BadG/BcrA/BcrD ATPase family protein</fullName>
    </submittedName>
</protein>
<evidence type="ECO:0000313" key="2">
    <source>
        <dbReference type="EMBL" id="MEM0516709.1"/>
    </source>
</evidence>
<dbReference type="SUPFAM" id="SSF53067">
    <property type="entry name" value="Actin-like ATPase domain"/>
    <property type="match status" value="2"/>
</dbReference>
<organism evidence="2 3">
    <name type="scientific">Pseudoalteromonas qingdaonensis</name>
    <dbReference type="NCBI Taxonomy" id="3131913"/>
    <lineage>
        <taxon>Bacteria</taxon>
        <taxon>Pseudomonadati</taxon>
        <taxon>Pseudomonadota</taxon>
        <taxon>Gammaproteobacteria</taxon>
        <taxon>Alteromonadales</taxon>
        <taxon>Pseudoalteromonadaceae</taxon>
        <taxon>Pseudoalteromonas</taxon>
    </lineage>
</organism>
<dbReference type="PANTHER" id="PTHR43190">
    <property type="entry name" value="N-ACETYL-D-GLUCOSAMINE KINASE"/>
    <property type="match status" value="1"/>
</dbReference>
<dbReference type="InterPro" id="IPR043129">
    <property type="entry name" value="ATPase_NBD"/>
</dbReference>
<dbReference type="InterPro" id="IPR002731">
    <property type="entry name" value="ATPase_BadF"/>
</dbReference>
<dbReference type="PANTHER" id="PTHR43190:SF3">
    <property type="entry name" value="N-ACETYL-D-GLUCOSAMINE KINASE"/>
    <property type="match status" value="1"/>
</dbReference>
<name>A0ABU9N2B4_9GAMM</name>
<dbReference type="Gene3D" id="3.30.420.40">
    <property type="match status" value="2"/>
</dbReference>
<dbReference type="Pfam" id="PF01869">
    <property type="entry name" value="BcrAD_BadFG"/>
    <property type="match status" value="1"/>
</dbReference>
<evidence type="ECO:0000313" key="3">
    <source>
        <dbReference type="Proteomes" id="UP001447008"/>
    </source>
</evidence>
<dbReference type="RefSeq" id="WP_342680180.1">
    <property type="nucleotide sequence ID" value="NZ_JBCGCU010000026.1"/>
</dbReference>
<dbReference type="EMBL" id="JBCGCU010000026">
    <property type="protein sequence ID" value="MEM0516709.1"/>
    <property type="molecule type" value="Genomic_DNA"/>
</dbReference>
<keyword evidence="3" id="KW-1185">Reference proteome</keyword>
<dbReference type="CDD" id="cd24082">
    <property type="entry name" value="ASKHA_NBD_GspK-like"/>
    <property type="match status" value="1"/>
</dbReference>
<feature type="domain" description="ATPase BadF/BadG/BcrA/BcrD type" evidence="1">
    <location>
        <begin position="8"/>
        <end position="254"/>
    </location>
</feature>